<evidence type="ECO:0000313" key="11">
    <source>
        <dbReference type="Proteomes" id="UP000199476"/>
    </source>
</evidence>
<dbReference type="InterPro" id="IPR036555">
    <property type="entry name" value="NusA_N_sf"/>
</dbReference>
<feature type="compositionally biased region" description="Acidic residues" evidence="8">
    <location>
        <begin position="366"/>
        <end position="416"/>
    </location>
</feature>
<dbReference type="GO" id="GO:0003723">
    <property type="term" value="F:RNA binding"/>
    <property type="evidence" value="ECO:0007669"/>
    <property type="project" value="UniProtKB-UniRule"/>
</dbReference>
<dbReference type="SUPFAM" id="SSF69705">
    <property type="entry name" value="Transcription factor NusA, N-terminal domain"/>
    <property type="match status" value="1"/>
</dbReference>
<evidence type="ECO:0000313" key="10">
    <source>
        <dbReference type="EMBL" id="SDL61290.1"/>
    </source>
</evidence>
<dbReference type="GO" id="GO:0006353">
    <property type="term" value="P:DNA-templated transcription termination"/>
    <property type="evidence" value="ECO:0007669"/>
    <property type="project" value="UniProtKB-UniRule"/>
</dbReference>
<evidence type="ECO:0000256" key="8">
    <source>
        <dbReference type="SAM" id="MobiDB-lite"/>
    </source>
</evidence>
<dbReference type="Gene3D" id="2.40.50.140">
    <property type="entry name" value="Nucleic acid-binding proteins"/>
    <property type="match status" value="1"/>
</dbReference>
<keyword evidence="1 7" id="KW-0806">Transcription termination</keyword>
<dbReference type="CDD" id="cd22529">
    <property type="entry name" value="KH-II_NusA_rpt2"/>
    <property type="match status" value="1"/>
</dbReference>
<dbReference type="PANTHER" id="PTHR22648">
    <property type="entry name" value="TRANSCRIPTION TERMINATION FACTOR NUSA"/>
    <property type="match status" value="1"/>
</dbReference>
<dbReference type="InterPro" id="IPR013735">
    <property type="entry name" value="TF_NusA_N"/>
</dbReference>
<dbReference type="PROSITE" id="PS50126">
    <property type="entry name" value="S1"/>
    <property type="match status" value="1"/>
</dbReference>
<dbReference type="InterPro" id="IPR012340">
    <property type="entry name" value="NA-bd_OB-fold"/>
</dbReference>
<evidence type="ECO:0000256" key="3">
    <source>
        <dbReference type="ARBA" id="ARBA00022814"/>
    </source>
</evidence>
<evidence type="ECO:0000256" key="2">
    <source>
        <dbReference type="ARBA" id="ARBA00022490"/>
    </source>
</evidence>
<dbReference type="InterPro" id="IPR009019">
    <property type="entry name" value="KH_sf_prok-type"/>
</dbReference>
<name>A0A1G9LH44_9FIRM</name>
<dbReference type="Proteomes" id="UP000199476">
    <property type="component" value="Unassembled WGS sequence"/>
</dbReference>
<organism evidence="10 11">
    <name type="scientific">Halarsenatibacter silvermanii</name>
    <dbReference type="NCBI Taxonomy" id="321763"/>
    <lineage>
        <taxon>Bacteria</taxon>
        <taxon>Bacillati</taxon>
        <taxon>Bacillota</taxon>
        <taxon>Clostridia</taxon>
        <taxon>Halanaerobiales</taxon>
        <taxon>Halarsenatibacteraceae</taxon>
        <taxon>Halarsenatibacter</taxon>
    </lineage>
</organism>
<dbReference type="EMBL" id="FNGO01000006">
    <property type="protein sequence ID" value="SDL61290.1"/>
    <property type="molecule type" value="Genomic_DNA"/>
</dbReference>
<keyword evidence="4 7" id="KW-0694">RNA-binding</keyword>
<protein>
    <recommendedName>
        <fullName evidence="7">Transcription termination/antitermination protein NusA</fullName>
    </recommendedName>
</protein>
<dbReference type="InterPro" id="IPR010213">
    <property type="entry name" value="TF_NusA"/>
</dbReference>
<dbReference type="SUPFAM" id="SSF50249">
    <property type="entry name" value="Nucleic acid-binding proteins"/>
    <property type="match status" value="1"/>
</dbReference>
<dbReference type="GO" id="GO:0031564">
    <property type="term" value="P:transcription antitermination"/>
    <property type="evidence" value="ECO:0007669"/>
    <property type="project" value="UniProtKB-UniRule"/>
</dbReference>
<comment type="subunit">
    <text evidence="7">Monomer. Binds directly to the core enzyme of the DNA-dependent RNA polymerase and to nascent RNA.</text>
</comment>
<dbReference type="CDD" id="cd02134">
    <property type="entry name" value="KH-II_NusA_rpt1"/>
    <property type="match status" value="1"/>
</dbReference>
<dbReference type="HAMAP" id="MF_00945_B">
    <property type="entry name" value="NusA_B"/>
    <property type="match status" value="1"/>
</dbReference>
<dbReference type="RefSeq" id="WP_089759134.1">
    <property type="nucleotide sequence ID" value="NZ_FNGO01000006.1"/>
</dbReference>
<dbReference type="SMART" id="SM00322">
    <property type="entry name" value="KH"/>
    <property type="match status" value="2"/>
</dbReference>
<comment type="similarity">
    <text evidence="7">Belongs to the NusA family.</text>
</comment>
<dbReference type="SUPFAM" id="SSF54814">
    <property type="entry name" value="Prokaryotic type KH domain (KH-domain type II)"/>
    <property type="match status" value="2"/>
</dbReference>
<evidence type="ECO:0000256" key="7">
    <source>
        <dbReference type="HAMAP-Rule" id="MF_00945"/>
    </source>
</evidence>
<dbReference type="STRING" id="321763.SAMN04488692_10661"/>
<dbReference type="GO" id="GO:0003700">
    <property type="term" value="F:DNA-binding transcription factor activity"/>
    <property type="evidence" value="ECO:0007669"/>
    <property type="project" value="InterPro"/>
</dbReference>
<proteinExistence type="inferred from homology"/>
<dbReference type="FunFam" id="3.30.1480.10:FF:000002">
    <property type="entry name" value="Transcription termination/antitermination protein NusA"/>
    <property type="match status" value="1"/>
</dbReference>
<evidence type="ECO:0000256" key="5">
    <source>
        <dbReference type="ARBA" id="ARBA00023015"/>
    </source>
</evidence>
<reference evidence="10 11" key="1">
    <citation type="submission" date="2016-10" db="EMBL/GenBank/DDBJ databases">
        <authorList>
            <person name="de Groot N.N."/>
        </authorList>
    </citation>
    <scope>NUCLEOTIDE SEQUENCE [LARGE SCALE GENOMIC DNA]</scope>
    <source>
        <strain evidence="10 11">SLAS-1</strain>
    </source>
</reference>
<feature type="compositionally biased region" description="Acidic residues" evidence="8">
    <location>
        <begin position="343"/>
        <end position="358"/>
    </location>
</feature>
<keyword evidence="6 7" id="KW-0804">Transcription</keyword>
<dbReference type="Gene3D" id="3.30.300.20">
    <property type="match status" value="2"/>
</dbReference>
<dbReference type="Pfam" id="PF00575">
    <property type="entry name" value="S1"/>
    <property type="match status" value="1"/>
</dbReference>
<dbReference type="Pfam" id="PF13184">
    <property type="entry name" value="KH_NusA_1st"/>
    <property type="match status" value="1"/>
</dbReference>
<keyword evidence="5 7" id="KW-0805">Transcription regulation</keyword>
<dbReference type="InterPro" id="IPR030842">
    <property type="entry name" value="TF_NusA_bacterial"/>
</dbReference>
<dbReference type="Gene3D" id="3.30.1480.10">
    <property type="entry name" value="NusA, N-terminal domain"/>
    <property type="match status" value="1"/>
</dbReference>
<dbReference type="PANTHER" id="PTHR22648:SF0">
    <property type="entry name" value="TRANSCRIPTION TERMINATION_ANTITERMINATION PROTEIN NUSA"/>
    <property type="match status" value="1"/>
</dbReference>
<evidence type="ECO:0000256" key="1">
    <source>
        <dbReference type="ARBA" id="ARBA00022472"/>
    </source>
</evidence>
<dbReference type="OrthoDB" id="9807233at2"/>
<dbReference type="InterPro" id="IPR058582">
    <property type="entry name" value="KH_NusA_2nd"/>
</dbReference>
<dbReference type="AlphaFoldDB" id="A0A1G9LH44"/>
<dbReference type="NCBIfam" id="TIGR01953">
    <property type="entry name" value="NusA"/>
    <property type="match status" value="1"/>
</dbReference>
<evidence type="ECO:0000259" key="9">
    <source>
        <dbReference type="PROSITE" id="PS50126"/>
    </source>
</evidence>
<dbReference type="FunFam" id="3.30.300.20:FF:000002">
    <property type="entry name" value="Transcription termination/antitermination protein NusA"/>
    <property type="match status" value="1"/>
</dbReference>
<keyword evidence="11" id="KW-1185">Reference proteome</keyword>
<dbReference type="CDD" id="cd04455">
    <property type="entry name" value="S1_NusA"/>
    <property type="match status" value="1"/>
</dbReference>
<evidence type="ECO:0000256" key="4">
    <source>
        <dbReference type="ARBA" id="ARBA00022884"/>
    </source>
</evidence>
<keyword evidence="2 7" id="KW-0963">Cytoplasm</keyword>
<dbReference type="InterPro" id="IPR025249">
    <property type="entry name" value="TF_NusA_KH_1st"/>
</dbReference>
<sequence>MNFDFLQALDDIEQEKDIPKEILIDALETALESAYKKDYGSKENVHVEVDTDRGEVKVYSRRRVVEEVDNENFEIDMERAQEIDSEVEIEDVIDVEITPADFGRIAAQTAKQVIMQRIREAERDVIYEHYKEKEGEFITGTIQRFQNDHILIDMGKTEALLPPSEQIEDENYEVGDRIKLYIVEVSSTTKGPKILVSRTHPGLLLRLFEIEIPEIFDGTVEIKAVAREAGKRSKVAVASNEEDVDAVGACVGPRGSRVQAIVDQLNGEKIDIVEWNPDPGELIANSLNPAEVKEVNIDEEEQVAEVVVPDFQLSLAIGKEGQNARLAAKLTGWKVDIKKESEFESGGEEETSPTDSEIDSEKAEEPESESQSAEEDENIGDEEEIEDEDEGLEESSNSEELSEQEQAETAEDEVID</sequence>
<gene>
    <name evidence="7" type="primary">nusA</name>
    <name evidence="10" type="ORF">SAMN04488692_10661</name>
</gene>
<dbReference type="Pfam" id="PF26594">
    <property type="entry name" value="KH_NusA_2nd"/>
    <property type="match status" value="1"/>
</dbReference>
<comment type="function">
    <text evidence="7">Participates in both transcription termination and antitermination.</text>
</comment>
<keyword evidence="3 7" id="KW-0889">Transcription antitermination</keyword>
<dbReference type="PROSITE" id="PS50084">
    <property type="entry name" value="KH_TYPE_1"/>
    <property type="match status" value="1"/>
</dbReference>
<feature type="region of interest" description="Disordered" evidence="8">
    <location>
        <begin position="341"/>
        <end position="416"/>
    </location>
</feature>
<feature type="domain" description="S1 motif" evidence="9">
    <location>
        <begin position="135"/>
        <end position="199"/>
    </location>
</feature>
<dbReference type="InterPro" id="IPR015946">
    <property type="entry name" value="KH_dom-like_a/b"/>
</dbReference>
<dbReference type="InterPro" id="IPR003029">
    <property type="entry name" value="S1_domain"/>
</dbReference>
<dbReference type="SMART" id="SM00316">
    <property type="entry name" value="S1"/>
    <property type="match status" value="1"/>
</dbReference>
<dbReference type="FunFam" id="3.30.300.20:FF:000005">
    <property type="entry name" value="Transcription termination/antitermination protein NusA"/>
    <property type="match status" value="1"/>
</dbReference>
<comment type="subcellular location">
    <subcellularLocation>
        <location evidence="7">Cytoplasm</location>
    </subcellularLocation>
</comment>
<evidence type="ECO:0000256" key="6">
    <source>
        <dbReference type="ARBA" id="ARBA00023163"/>
    </source>
</evidence>
<accession>A0A1G9LH44</accession>
<dbReference type="GO" id="GO:0005829">
    <property type="term" value="C:cytosol"/>
    <property type="evidence" value="ECO:0007669"/>
    <property type="project" value="TreeGrafter"/>
</dbReference>
<dbReference type="Pfam" id="PF08529">
    <property type="entry name" value="NusA_N"/>
    <property type="match status" value="1"/>
</dbReference>
<dbReference type="InterPro" id="IPR004087">
    <property type="entry name" value="KH_dom"/>
</dbReference>